<dbReference type="STRING" id="180332.GCA_000797495_05883"/>
<keyword evidence="1" id="KW-0472">Membrane</keyword>
<name>A0A4U8Q385_9FIRM</name>
<dbReference type="AlphaFoldDB" id="A0A4U8Q385"/>
<keyword evidence="1" id="KW-0812">Transmembrane</keyword>
<dbReference type="RefSeq" id="WP_027295762.1">
    <property type="nucleotide sequence ID" value="NZ_CABMJZ010000123.1"/>
</dbReference>
<evidence type="ECO:0000313" key="3">
    <source>
        <dbReference type="Proteomes" id="UP000306509"/>
    </source>
</evidence>
<proteinExistence type="predicted"/>
<dbReference type="Proteomes" id="UP000306509">
    <property type="component" value="Unassembled WGS sequence"/>
</dbReference>
<keyword evidence="1" id="KW-1133">Transmembrane helix</keyword>
<sequence>MNWKKIGMYTLSSVFVGGLIAMAVFFPQYYSKIHDNKYLNNVTIVDREKVSLSYDYNTSLESKLEVLMQPVRENTKFRPVRQTKDNVVSDKKLIEGLAKEVIGLQKAGVFWMVEQYPYVDYFVDASLYSVKNESSTLNPNDNVLFWYMRFSDFTTFDFEFCVDAYDYKIYSAGISCDILHKEYDILQSQMAMNEIWIKNSQNDVSVTESATEDIASSVEAETEDPSMKESSEEFYYYVNSQNSILMEGFQQYYGADFSEIIGFDYLYSIIKYQFKNTSANVRKSWYGKNVGANYMPAFAVGIETMADWVENADKNE</sequence>
<comment type="caution">
    <text evidence="2">The sequence shown here is derived from an EMBL/GenBank/DDBJ whole genome shotgun (WGS) entry which is preliminary data.</text>
</comment>
<evidence type="ECO:0000256" key="1">
    <source>
        <dbReference type="SAM" id="Phobius"/>
    </source>
</evidence>
<evidence type="ECO:0000313" key="2">
    <source>
        <dbReference type="EMBL" id="TLC98828.1"/>
    </source>
</evidence>
<organism evidence="2 3">
    <name type="scientific">Robinsoniella peoriensis</name>
    <dbReference type="NCBI Taxonomy" id="180332"/>
    <lineage>
        <taxon>Bacteria</taxon>
        <taxon>Bacillati</taxon>
        <taxon>Bacillota</taxon>
        <taxon>Clostridia</taxon>
        <taxon>Lachnospirales</taxon>
        <taxon>Lachnospiraceae</taxon>
        <taxon>Robinsoniella</taxon>
    </lineage>
</organism>
<dbReference type="EMBL" id="QGQD01000083">
    <property type="protein sequence ID" value="TLC98828.1"/>
    <property type="molecule type" value="Genomic_DNA"/>
</dbReference>
<gene>
    <name evidence="2" type="ORF">DSM106044_04363</name>
</gene>
<reference evidence="2 3" key="1">
    <citation type="journal article" date="2019" name="Anaerobe">
        <title>Detection of Robinsoniella peoriensis in multiple bone samples of a trauma patient.</title>
        <authorList>
            <person name="Schrottner P."/>
            <person name="Hartwich K."/>
            <person name="Bunk B."/>
            <person name="Schober I."/>
            <person name="Helbig S."/>
            <person name="Rudolph W.W."/>
            <person name="Gunzer F."/>
        </authorList>
    </citation>
    <scope>NUCLEOTIDE SEQUENCE [LARGE SCALE GENOMIC DNA]</scope>
    <source>
        <strain evidence="2 3">DSM 106044</strain>
    </source>
</reference>
<dbReference type="OrthoDB" id="9997603at2"/>
<accession>A0A4U8Q385</accession>
<protein>
    <submittedName>
        <fullName evidence="2">Uncharacterized protein</fullName>
    </submittedName>
</protein>
<keyword evidence="3" id="KW-1185">Reference proteome</keyword>
<feature type="transmembrane region" description="Helical" evidence="1">
    <location>
        <begin position="6"/>
        <end position="26"/>
    </location>
</feature>